<dbReference type="PANTHER" id="PTHR43476">
    <property type="entry name" value="3-(3-HYDROXY-PHENYL)PROPIONATE/3-HYDROXYCINNAMIC ACID HYDROXYLASE"/>
    <property type="match status" value="1"/>
</dbReference>
<evidence type="ECO:0000313" key="3">
    <source>
        <dbReference type="EMBL" id="GIE00152.1"/>
    </source>
</evidence>
<keyword evidence="4" id="KW-1185">Reference proteome</keyword>
<evidence type="ECO:0000259" key="2">
    <source>
        <dbReference type="Pfam" id="PF01494"/>
    </source>
</evidence>
<dbReference type="PRINTS" id="PR00420">
    <property type="entry name" value="RNGMNOXGNASE"/>
</dbReference>
<accession>A0ABQ3YRD8</accession>
<proteinExistence type="predicted"/>
<dbReference type="PANTHER" id="PTHR43476:SF3">
    <property type="entry name" value="FAD-BINDING MONOOXYGENASE"/>
    <property type="match status" value="1"/>
</dbReference>
<reference evidence="3 4" key="1">
    <citation type="submission" date="2021-01" db="EMBL/GenBank/DDBJ databases">
        <title>Whole genome shotgun sequence of Actinoplanes durhamensis NBRC 14914.</title>
        <authorList>
            <person name="Komaki H."/>
            <person name="Tamura T."/>
        </authorList>
    </citation>
    <scope>NUCLEOTIDE SEQUENCE [LARGE SCALE GENOMIC DNA]</scope>
    <source>
        <strain evidence="3 4">NBRC 14914</strain>
    </source>
</reference>
<organism evidence="3 4">
    <name type="scientific">Paractinoplanes durhamensis</name>
    <dbReference type="NCBI Taxonomy" id="113563"/>
    <lineage>
        <taxon>Bacteria</taxon>
        <taxon>Bacillati</taxon>
        <taxon>Actinomycetota</taxon>
        <taxon>Actinomycetes</taxon>
        <taxon>Micromonosporales</taxon>
        <taxon>Micromonosporaceae</taxon>
        <taxon>Paractinoplanes</taxon>
    </lineage>
</organism>
<name>A0ABQ3YRD8_9ACTN</name>
<dbReference type="Proteomes" id="UP000637628">
    <property type="component" value="Unassembled WGS sequence"/>
</dbReference>
<dbReference type="Gene3D" id="3.50.50.60">
    <property type="entry name" value="FAD/NAD(P)-binding domain"/>
    <property type="match status" value="1"/>
</dbReference>
<protein>
    <submittedName>
        <fullName evidence="3">3-(3-hydroxyphenyl)propionate hydroxylase</fullName>
    </submittedName>
</protein>
<dbReference type="RefSeq" id="WP_203725785.1">
    <property type="nucleotide sequence ID" value="NZ_BAAATX010000002.1"/>
</dbReference>
<sequence length="489" mass="52796">MDPFDVLVVGAGPTGLTLATLLARQGRSVCVVERHADLYPLPRAVHLDGEVFRILHEVGVGDAFAEVSRATRGLQLVDARHRVLARFERDAETPAGLPEANLFDQPELEKLLRKNLAEWPAVTLLSGAEVTELTQDAGQVTATIRGSSTDQVTAKYAVGCDGANSLVRRVIGATQRPLGFEQRWLVVDVRSPAEFGAWDGVHQVCDPRRASTYMRIGPDRYRFEIRLHDDESPDDFAGLAELRVLIDPWAGAVPDDQLEILRATEYTFRAGIADTWRDRRILIAGDAAHLTPPFIGQGMCAGLRDAMNLAWKLAAVIDGHASATLLDSYQAERRPHAETLIRLAVILGRAMTGGGAAAAVARRAILAVVRHVPGVAAKVLDATSPRLEGPLVDKRLAGKARGTLLPLVRVGPDLVDRLLGPGFAVVAITGTDLPDRVHRVLVDPVHQLGVWLEDLDASWALIRPDRTVHAVGRSTAALAPALATFGRTA</sequence>
<dbReference type="Pfam" id="PF01494">
    <property type="entry name" value="FAD_binding_3"/>
    <property type="match status" value="1"/>
</dbReference>
<evidence type="ECO:0000256" key="1">
    <source>
        <dbReference type="ARBA" id="ARBA00023002"/>
    </source>
</evidence>
<gene>
    <name evidence="3" type="primary">mhpA_1</name>
    <name evidence="3" type="ORF">Adu01nite_15020</name>
</gene>
<dbReference type="SUPFAM" id="SSF51905">
    <property type="entry name" value="FAD/NAD(P)-binding domain"/>
    <property type="match status" value="1"/>
</dbReference>
<dbReference type="InterPro" id="IPR036188">
    <property type="entry name" value="FAD/NAD-bd_sf"/>
</dbReference>
<dbReference type="EMBL" id="BOML01000013">
    <property type="protein sequence ID" value="GIE00152.1"/>
    <property type="molecule type" value="Genomic_DNA"/>
</dbReference>
<keyword evidence="1" id="KW-0560">Oxidoreductase</keyword>
<evidence type="ECO:0000313" key="4">
    <source>
        <dbReference type="Proteomes" id="UP000637628"/>
    </source>
</evidence>
<dbReference type="InterPro" id="IPR002938">
    <property type="entry name" value="FAD-bd"/>
</dbReference>
<feature type="domain" description="FAD-binding" evidence="2">
    <location>
        <begin position="5"/>
        <end position="342"/>
    </location>
</feature>
<dbReference type="Gene3D" id="3.30.70.2450">
    <property type="match status" value="1"/>
</dbReference>
<dbReference type="InterPro" id="IPR050631">
    <property type="entry name" value="PheA/TfdB_FAD_monoxygenase"/>
</dbReference>
<comment type="caution">
    <text evidence="3">The sequence shown here is derived from an EMBL/GenBank/DDBJ whole genome shotgun (WGS) entry which is preliminary data.</text>
</comment>
<dbReference type="NCBIfam" id="NF004829">
    <property type="entry name" value="PRK06183.1-3"/>
    <property type="match status" value="1"/>
</dbReference>